<dbReference type="InterPro" id="IPR001870">
    <property type="entry name" value="B30.2/SPRY"/>
</dbReference>
<dbReference type="Gene3D" id="2.60.120.920">
    <property type="match status" value="1"/>
</dbReference>
<dbReference type="InterPro" id="IPR050143">
    <property type="entry name" value="TRIM/RBCC"/>
</dbReference>
<dbReference type="InterPro" id="IPR003879">
    <property type="entry name" value="Butyrophylin_SPRY"/>
</dbReference>
<dbReference type="SMART" id="SM00589">
    <property type="entry name" value="PRY"/>
    <property type="match status" value="1"/>
</dbReference>
<evidence type="ECO:0000313" key="2">
    <source>
        <dbReference type="Proteomes" id="UP000694923"/>
    </source>
</evidence>
<protein>
    <submittedName>
        <fullName evidence="3">Tripartite motif-containing protein 10</fullName>
    </submittedName>
</protein>
<dbReference type="PRINTS" id="PR01407">
    <property type="entry name" value="BUTYPHLNCDUF"/>
</dbReference>
<gene>
    <name evidence="3" type="primary">TRIM10</name>
</gene>
<sequence length="102" mass="11665">MKMFLEKLCFELDYEPAHISLDHQTSHPKLLLSEDYRRARFSYKWQNSPDSSQRFDRATCVLAHRGFSGGRHTWVWMVRVPGDPGCCQLSSPPSLPGAEVAV</sequence>
<dbReference type="InterPro" id="IPR013320">
    <property type="entry name" value="ConA-like_dom_sf"/>
</dbReference>
<name>A0ABM0SK87_GALVR</name>
<organism evidence="2 3">
    <name type="scientific">Galeopterus variegatus</name>
    <name type="common">Malayan flying lemur</name>
    <name type="synonym">Cynocephalus variegatus</name>
    <dbReference type="NCBI Taxonomy" id="482537"/>
    <lineage>
        <taxon>Eukaryota</taxon>
        <taxon>Metazoa</taxon>
        <taxon>Chordata</taxon>
        <taxon>Craniata</taxon>
        <taxon>Vertebrata</taxon>
        <taxon>Euteleostomi</taxon>
        <taxon>Mammalia</taxon>
        <taxon>Eutheria</taxon>
        <taxon>Euarchontoglires</taxon>
        <taxon>Dermoptera</taxon>
        <taxon>Cynocephalidae</taxon>
        <taxon>Galeopterus</taxon>
    </lineage>
</organism>
<dbReference type="PANTHER" id="PTHR24103">
    <property type="entry name" value="E3 UBIQUITIN-PROTEIN LIGASE TRIM"/>
    <property type="match status" value="1"/>
</dbReference>
<evidence type="ECO:0000259" key="1">
    <source>
        <dbReference type="PROSITE" id="PS50188"/>
    </source>
</evidence>
<dbReference type="RefSeq" id="XP_008593278.1">
    <property type="nucleotide sequence ID" value="XM_008595056.1"/>
</dbReference>
<proteinExistence type="predicted"/>
<dbReference type="InterPro" id="IPR006574">
    <property type="entry name" value="PRY"/>
</dbReference>
<accession>A0ABM0SK87</accession>
<feature type="domain" description="B30.2/SPRY" evidence="1">
    <location>
        <begin position="1"/>
        <end position="102"/>
    </location>
</feature>
<evidence type="ECO:0000313" key="3">
    <source>
        <dbReference type="RefSeq" id="XP_008593278.1"/>
    </source>
</evidence>
<dbReference type="Proteomes" id="UP000694923">
    <property type="component" value="Unplaced"/>
</dbReference>
<dbReference type="Pfam" id="PF13765">
    <property type="entry name" value="PRY"/>
    <property type="match status" value="1"/>
</dbReference>
<dbReference type="GeneID" id="103611007"/>
<dbReference type="PROSITE" id="PS50188">
    <property type="entry name" value="B302_SPRY"/>
    <property type="match status" value="1"/>
</dbReference>
<dbReference type="InterPro" id="IPR043136">
    <property type="entry name" value="B30.2/SPRY_sf"/>
</dbReference>
<dbReference type="SUPFAM" id="SSF49899">
    <property type="entry name" value="Concanavalin A-like lectins/glucanases"/>
    <property type="match status" value="1"/>
</dbReference>
<reference evidence="3" key="1">
    <citation type="submission" date="2025-08" db="UniProtKB">
        <authorList>
            <consortium name="RefSeq"/>
        </authorList>
    </citation>
    <scope>IDENTIFICATION</scope>
</reference>
<keyword evidence="2" id="KW-1185">Reference proteome</keyword>